<feature type="transmembrane region" description="Helical" evidence="1">
    <location>
        <begin position="108"/>
        <end position="129"/>
    </location>
</feature>
<evidence type="ECO:0008006" key="3">
    <source>
        <dbReference type="Google" id="ProtNLM"/>
    </source>
</evidence>
<keyword evidence="1" id="KW-0472">Membrane</keyword>
<evidence type="ECO:0000313" key="2">
    <source>
        <dbReference type="EMBL" id="BDS08226.1"/>
    </source>
</evidence>
<name>A0AAT9FQF7_9BACT</name>
<sequence>MQCEEMLEDELDGPDLCLCCLSPVKHAANFCSDCGAPLGFLAATIPYQRVLAEGYLYRRAIQSPKSILTVSGIWLIFGTQMIVGYWGLRNIIPQLSMVRSLLDTVFVGMQLLSSGWFFIGLAGVIMVTLNYTKHIRTSHQADSPASD</sequence>
<keyword evidence="1" id="KW-1133">Transmembrane helix</keyword>
<keyword evidence="1" id="KW-0812">Transmembrane</keyword>
<dbReference type="EMBL" id="AP026866">
    <property type="protein sequence ID" value="BDS08226.1"/>
    <property type="molecule type" value="Genomic_DNA"/>
</dbReference>
<feature type="transmembrane region" description="Helical" evidence="1">
    <location>
        <begin position="67"/>
        <end position="88"/>
    </location>
</feature>
<proteinExistence type="predicted"/>
<reference evidence="2" key="1">
    <citation type="submission" date="2024-07" db="EMBL/GenBank/DDBJ databases">
        <title>Complete genome sequence of Verrucomicrobiaceae bacterium NT6N.</title>
        <authorList>
            <person name="Huang C."/>
            <person name="Takami H."/>
            <person name="Hamasaki K."/>
        </authorList>
    </citation>
    <scope>NUCLEOTIDE SEQUENCE</scope>
    <source>
        <strain evidence="2">NT6N</strain>
    </source>
</reference>
<dbReference type="KEGG" id="osu:NT6N_32660"/>
<gene>
    <name evidence="2" type="ORF">NT6N_32660</name>
</gene>
<accession>A0AAT9FQF7</accession>
<evidence type="ECO:0000256" key="1">
    <source>
        <dbReference type="SAM" id="Phobius"/>
    </source>
</evidence>
<protein>
    <recommendedName>
        <fullName evidence="3">Zinc ribbon domain-containing protein</fullName>
    </recommendedName>
</protein>
<organism evidence="2">
    <name type="scientific">Oceaniferula spumae</name>
    <dbReference type="NCBI Taxonomy" id="2979115"/>
    <lineage>
        <taxon>Bacteria</taxon>
        <taxon>Pseudomonadati</taxon>
        <taxon>Verrucomicrobiota</taxon>
        <taxon>Verrucomicrobiia</taxon>
        <taxon>Verrucomicrobiales</taxon>
        <taxon>Verrucomicrobiaceae</taxon>
        <taxon>Oceaniferula</taxon>
    </lineage>
</organism>
<dbReference type="AlphaFoldDB" id="A0AAT9FQF7"/>